<feature type="transmembrane region" description="Helical" evidence="10">
    <location>
        <begin position="127"/>
        <end position="149"/>
    </location>
</feature>
<evidence type="ECO:0000313" key="12">
    <source>
        <dbReference type="Proteomes" id="UP000292052"/>
    </source>
</evidence>
<comment type="subcellular location">
    <subcellularLocation>
        <location evidence="1">Cell membrane</location>
        <topology evidence="1">Multi-pass membrane protein</topology>
    </subcellularLocation>
</comment>
<evidence type="ECO:0000256" key="2">
    <source>
        <dbReference type="ARBA" id="ARBA00022475"/>
    </source>
</evidence>
<protein>
    <submittedName>
        <fullName evidence="11">7tm 6 domain containing protein</fullName>
    </submittedName>
</protein>
<dbReference type="GO" id="GO:0007165">
    <property type="term" value="P:signal transduction"/>
    <property type="evidence" value="ECO:0007669"/>
    <property type="project" value="UniProtKB-KW"/>
</dbReference>
<evidence type="ECO:0000256" key="8">
    <source>
        <dbReference type="ARBA" id="ARBA00023170"/>
    </source>
</evidence>
<feature type="transmembrane region" description="Helical" evidence="10">
    <location>
        <begin position="71"/>
        <end position="89"/>
    </location>
</feature>
<dbReference type="Pfam" id="PF02949">
    <property type="entry name" value="7tm_6"/>
    <property type="match status" value="1"/>
</dbReference>
<dbReference type="EMBL" id="QDEB01056411">
    <property type="protein sequence ID" value="RZC37029.1"/>
    <property type="molecule type" value="Genomic_DNA"/>
</dbReference>
<dbReference type="OrthoDB" id="6597368at2759"/>
<keyword evidence="2" id="KW-1003">Cell membrane</keyword>
<reference evidence="11 12" key="1">
    <citation type="submission" date="2017-03" db="EMBL/GenBank/DDBJ databases">
        <title>Genome of the blue death feigning beetle - Asbolus verrucosus.</title>
        <authorList>
            <person name="Rider S.D."/>
        </authorList>
    </citation>
    <scope>NUCLEOTIDE SEQUENCE [LARGE SCALE GENOMIC DNA]</scope>
    <source>
        <strain evidence="11">Butters</strain>
        <tissue evidence="11">Head and leg muscle</tissue>
    </source>
</reference>
<sequence length="250" mass="29143">MKKNVWKSVIKINILALKSVGLWPKFNEESTINLYSLYRVICIILFLDGSVFFQMLYILLVPTDLDGLTKLMFSLLTKALVCVKVYFLMLNLKNVQGLVTVLSDDLFQLRNSKQWNMMKPALFVRKISFVAFWTLAGTTSTLWLVFPLLDKTFKEYRLPFPAWYPYHTQKSPLYEISYLHQVIGLGIAAVVDANLDTLIFSFMLIIGGQCDILCDNLRKIKFENFTEDFSVCIQHHKLILRYENWKLVKE</sequence>
<keyword evidence="3" id="KW-0716">Sensory transduction</keyword>
<feature type="transmembrane region" description="Helical" evidence="10">
    <location>
        <begin position="37"/>
        <end position="59"/>
    </location>
</feature>
<keyword evidence="12" id="KW-1185">Reference proteome</keyword>
<gene>
    <name evidence="11" type="ORF">BDFB_010393</name>
</gene>
<dbReference type="InterPro" id="IPR004117">
    <property type="entry name" value="7tm6_olfct_rcpt"/>
</dbReference>
<evidence type="ECO:0000256" key="4">
    <source>
        <dbReference type="ARBA" id="ARBA00022692"/>
    </source>
</evidence>
<accession>A0A482VX01</accession>
<organism evidence="11 12">
    <name type="scientific">Asbolus verrucosus</name>
    <name type="common">Desert ironclad beetle</name>
    <dbReference type="NCBI Taxonomy" id="1661398"/>
    <lineage>
        <taxon>Eukaryota</taxon>
        <taxon>Metazoa</taxon>
        <taxon>Ecdysozoa</taxon>
        <taxon>Arthropoda</taxon>
        <taxon>Hexapoda</taxon>
        <taxon>Insecta</taxon>
        <taxon>Pterygota</taxon>
        <taxon>Neoptera</taxon>
        <taxon>Endopterygota</taxon>
        <taxon>Coleoptera</taxon>
        <taxon>Polyphaga</taxon>
        <taxon>Cucujiformia</taxon>
        <taxon>Tenebrionidae</taxon>
        <taxon>Pimeliinae</taxon>
        <taxon>Asbolus</taxon>
    </lineage>
</organism>
<dbReference type="GO" id="GO:0004984">
    <property type="term" value="F:olfactory receptor activity"/>
    <property type="evidence" value="ECO:0007669"/>
    <property type="project" value="InterPro"/>
</dbReference>
<keyword evidence="6 10" id="KW-1133">Transmembrane helix</keyword>
<dbReference type="GO" id="GO:0005886">
    <property type="term" value="C:plasma membrane"/>
    <property type="evidence" value="ECO:0007669"/>
    <property type="project" value="UniProtKB-SubCell"/>
</dbReference>
<dbReference type="PANTHER" id="PTHR21137">
    <property type="entry name" value="ODORANT RECEPTOR"/>
    <property type="match status" value="1"/>
</dbReference>
<evidence type="ECO:0000313" key="11">
    <source>
        <dbReference type="EMBL" id="RZC37029.1"/>
    </source>
</evidence>
<evidence type="ECO:0000256" key="3">
    <source>
        <dbReference type="ARBA" id="ARBA00022606"/>
    </source>
</evidence>
<evidence type="ECO:0000256" key="1">
    <source>
        <dbReference type="ARBA" id="ARBA00004651"/>
    </source>
</evidence>
<keyword evidence="9" id="KW-0807">Transducer</keyword>
<evidence type="ECO:0000256" key="10">
    <source>
        <dbReference type="SAM" id="Phobius"/>
    </source>
</evidence>
<evidence type="ECO:0000256" key="7">
    <source>
        <dbReference type="ARBA" id="ARBA00023136"/>
    </source>
</evidence>
<evidence type="ECO:0000256" key="6">
    <source>
        <dbReference type="ARBA" id="ARBA00022989"/>
    </source>
</evidence>
<dbReference type="GO" id="GO:0005549">
    <property type="term" value="F:odorant binding"/>
    <property type="evidence" value="ECO:0007669"/>
    <property type="project" value="InterPro"/>
</dbReference>
<evidence type="ECO:0000256" key="5">
    <source>
        <dbReference type="ARBA" id="ARBA00022725"/>
    </source>
</evidence>
<proteinExistence type="predicted"/>
<dbReference type="AlphaFoldDB" id="A0A482VX01"/>
<comment type="caution">
    <text evidence="11">The sequence shown here is derived from an EMBL/GenBank/DDBJ whole genome shotgun (WGS) entry which is preliminary data.</text>
</comment>
<keyword evidence="4 10" id="KW-0812">Transmembrane</keyword>
<dbReference type="Proteomes" id="UP000292052">
    <property type="component" value="Unassembled WGS sequence"/>
</dbReference>
<evidence type="ECO:0000256" key="9">
    <source>
        <dbReference type="ARBA" id="ARBA00023224"/>
    </source>
</evidence>
<dbReference type="PANTHER" id="PTHR21137:SF35">
    <property type="entry name" value="ODORANT RECEPTOR 19A-RELATED"/>
    <property type="match status" value="1"/>
</dbReference>
<keyword evidence="7 10" id="KW-0472">Membrane</keyword>
<name>A0A482VX01_ASBVE</name>
<keyword evidence="5" id="KW-0552">Olfaction</keyword>
<keyword evidence="8" id="KW-0675">Receptor</keyword>